<organism evidence="1 2">
    <name type="scientific">Manihot esculenta</name>
    <name type="common">Cassava</name>
    <name type="synonym">Jatropha manihot</name>
    <dbReference type="NCBI Taxonomy" id="3983"/>
    <lineage>
        <taxon>Eukaryota</taxon>
        <taxon>Viridiplantae</taxon>
        <taxon>Streptophyta</taxon>
        <taxon>Embryophyta</taxon>
        <taxon>Tracheophyta</taxon>
        <taxon>Spermatophyta</taxon>
        <taxon>Magnoliopsida</taxon>
        <taxon>eudicotyledons</taxon>
        <taxon>Gunneridae</taxon>
        <taxon>Pentapetalae</taxon>
        <taxon>rosids</taxon>
        <taxon>fabids</taxon>
        <taxon>Malpighiales</taxon>
        <taxon>Euphorbiaceae</taxon>
        <taxon>Crotonoideae</taxon>
        <taxon>Manihoteae</taxon>
        <taxon>Manihot</taxon>
    </lineage>
</organism>
<gene>
    <name evidence="1" type="ORF">MANES_01G226600v8</name>
</gene>
<evidence type="ECO:0000313" key="1">
    <source>
        <dbReference type="EMBL" id="KAG8663586.1"/>
    </source>
</evidence>
<evidence type="ECO:0000313" key="2">
    <source>
        <dbReference type="Proteomes" id="UP000091857"/>
    </source>
</evidence>
<keyword evidence="2" id="KW-1185">Reference proteome</keyword>
<reference evidence="2" key="1">
    <citation type="journal article" date="2016" name="Nat. Biotechnol.">
        <title>Sequencing wild and cultivated cassava and related species reveals extensive interspecific hybridization and genetic diversity.</title>
        <authorList>
            <person name="Bredeson J.V."/>
            <person name="Lyons J.B."/>
            <person name="Prochnik S.E."/>
            <person name="Wu G.A."/>
            <person name="Ha C.M."/>
            <person name="Edsinger-Gonzales E."/>
            <person name="Grimwood J."/>
            <person name="Schmutz J."/>
            <person name="Rabbi I.Y."/>
            <person name="Egesi C."/>
            <person name="Nauluvula P."/>
            <person name="Lebot V."/>
            <person name="Ndunguru J."/>
            <person name="Mkamilo G."/>
            <person name="Bart R.S."/>
            <person name="Setter T.L."/>
            <person name="Gleadow R.M."/>
            <person name="Kulakow P."/>
            <person name="Ferguson M.E."/>
            <person name="Rounsley S."/>
            <person name="Rokhsar D.S."/>
        </authorList>
    </citation>
    <scope>NUCLEOTIDE SEQUENCE [LARGE SCALE GENOMIC DNA]</scope>
    <source>
        <strain evidence="2">cv. AM560-2</strain>
    </source>
</reference>
<dbReference type="Proteomes" id="UP000091857">
    <property type="component" value="Chromosome 1"/>
</dbReference>
<comment type="caution">
    <text evidence="1">The sequence shown here is derived from an EMBL/GenBank/DDBJ whole genome shotgun (WGS) entry which is preliminary data.</text>
</comment>
<accession>A0ACB7IGN9</accession>
<proteinExistence type="predicted"/>
<protein>
    <submittedName>
        <fullName evidence="1">Uncharacterized protein</fullName>
    </submittedName>
</protein>
<dbReference type="EMBL" id="CM004387">
    <property type="protein sequence ID" value="KAG8663586.1"/>
    <property type="molecule type" value="Genomic_DNA"/>
</dbReference>
<name>A0ACB7IGN9_MANES</name>
<sequence length="1295" mass="142953">MPKIKSENKKKNFPPFLDKFSKIFFFFFSSQLHIQTRFALLSLWLCSFRFNLSIFLTFVSAEFASMLETTSPSTTFLAVRFLLFGFDPIKEREVRAKLLSGGGVDAGQYSQNCTHVIVDKILFDDPLCVAARNDGKTLVTGLWVDHSYDIGMAVDATSIMYRPLRDLNGIEGAERLIVCLTGYQRQDRDDIMTMVGLMGAQFSKPLVANKVTHLICYKFEGEKYELAKKLKKIKLVNHRWLEDCLRDWELLPEDNYSKSGYELEAMEAEAKDSEEEAEGPTVKQSSHEMANRSPHLRMGTPKSCQMPTLTGELPKMACNLSEPEGMPSVGNGKDMLGTPSRNNRSASGFISNFVSEASPCPVSDASNDAPSVGLHNPQEKTPNSTKGGSDLETISGSAERPYSDAKFSARSYTRKNPRTSPISTFSGKLGNTRGSPKVQLGESIDKSSAKFESAKDLTGSGHVEVLPRTSELFHEEASSSKKQKMDVSCFNPKSHDMGHEPPRSVTGSPSVSCNQGLEQPHLVDGLSKINNQHPDVTGSPLVSLDAAAQKSHSDVSIGKASKFKTKQLMQDLLPLEDAASEDEQKKDADENMPQTSLKALKKSSLASKPEVGDFGVKKSEDLVADAEVPCHQQQDRQVPSPFNRNLEGEKSQTIANLEGLEEGNGNLMTKRVRTKMIAKKTLGSRPKLKSTANLKGSIYLNKVAAQSDPAVGLPREIAGHENFSSFNELEISPATVDAIAVKEVETKIDPKSGDNTENATTVMDDETEPPEDKDTHEGVHDEEKDGVVDLSSKADDNTKVKPDVSQHSTNNTAADMDDGAKEDKIAVQSQQKDKTTCKANGMKGKVRQGKKQPSGKSKTKTVLTLSGHAKSKQASDGEKTCNGEDSVEKVMGEEKGKPCSAGQTKSRTISKRKSENSMEVDKENKQIVDGDQNISQFKGHVRKTALKSDVSMKANQKSRKRDPKCVLVREVSKQLETEPIWFILSGHKLQRKEFQQVIRRLKGKVCRDSHQWSYQATHFIAPDPIRRTEKFFAAAASGRRHTECRWILKTDYLAACSQAGRFLGEEPYEWHKHGLSEDGAINLEAPRKWRLLREKTGHGAFYGMRVIIYGDCIAPSLDTLKRVVKAGDGTILATSPPYTRFLSSGVDYAIVSPGMPRVDLWVQEFMRHEIPCIVADYLVEYVCKPGYSLERHVLYNTQTWAERSFANLLSKAEDIVEGVTPSDDCSNDDTTCKVCGSHDRGEVMLICGDESGSVGCGIGMHIDCCDPPLENIPEEDWFCPNCSNSNSSPKRRKGA</sequence>